<name>A0A9P1IED4_9PELO</name>
<gene>
    <name evidence="1" type="ORF">CAMP_LOCUS5720</name>
</gene>
<dbReference type="AlphaFoldDB" id="A0A9P1IED4"/>
<protein>
    <recommendedName>
        <fullName evidence="3">F-box domain-containing protein</fullName>
    </recommendedName>
</protein>
<keyword evidence="2" id="KW-1185">Reference proteome</keyword>
<dbReference type="Proteomes" id="UP001152747">
    <property type="component" value="Unassembled WGS sequence"/>
</dbReference>
<dbReference type="EMBL" id="CANHGI010000002">
    <property type="protein sequence ID" value="CAI5443083.1"/>
    <property type="molecule type" value="Genomic_DNA"/>
</dbReference>
<sequence length="297" mass="35012">MSGWFDFPYEIRRSLIDQTDLRAKSNLSKCSQKCYEEVSESRNHIKKIQIKRNKKGVIWITEIADDLFWRFKIHQLSSGVCEVVWIMDDKIISRKQFKNQDLAQIVLMYFNETVEKNPKTLITVKICIDDFPYDQSNINNLKYQKLDDLILFENKNGIDPITCGFVNLETLSRFDHFIKIPNFPLGYPFKIKSEAHVLTKGKIVFAEFEVFLKRLLIDEKINQNFAWLKFQSKAFDYGLFNSLDFIELVSKYAGGGYPNFTARGDWKSVSFVKKSRKFGGRNHLIVLRKHSFFYFLK</sequence>
<reference evidence="1" key="1">
    <citation type="submission" date="2022-11" db="EMBL/GenBank/DDBJ databases">
        <authorList>
            <person name="Kikuchi T."/>
        </authorList>
    </citation>
    <scope>NUCLEOTIDE SEQUENCE</scope>
    <source>
        <strain evidence="1">PS1010</strain>
    </source>
</reference>
<evidence type="ECO:0008006" key="3">
    <source>
        <dbReference type="Google" id="ProtNLM"/>
    </source>
</evidence>
<proteinExistence type="predicted"/>
<comment type="caution">
    <text evidence="1">The sequence shown here is derived from an EMBL/GenBank/DDBJ whole genome shotgun (WGS) entry which is preliminary data.</text>
</comment>
<evidence type="ECO:0000313" key="1">
    <source>
        <dbReference type="EMBL" id="CAI5443083.1"/>
    </source>
</evidence>
<evidence type="ECO:0000313" key="2">
    <source>
        <dbReference type="Proteomes" id="UP001152747"/>
    </source>
</evidence>
<organism evidence="1 2">
    <name type="scientific">Caenorhabditis angaria</name>
    <dbReference type="NCBI Taxonomy" id="860376"/>
    <lineage>
        <taxon>Eukaryota</taxon>
        <taxon>Metazoa</taxon>
        <taxon>Ecdysozoa</taxon>
        <taxon>Nematoda</taxon>
        <taxon>Chromadorea</taxon>
        <taxon>Rhabditida</taxon>
        <taxon>Rhabditina</taxon>
        <taxon>Rhabditomorpha</taxon>
        <taxon>Rhabditoidea</taxon>
        <taxon>Rhabditidae</taxon>
        <taxon>Peloderinae</taxon>
        <taxon>Caenorhabditis</taxon>
    </lineage>
</organism>
<accession>A0A9P1IED4</accession>